<evidence type="ECO:0000313" key="1">
    <source>
        <dbReference type="EMBL" id="MDC8640370.1"/>
    </source>
</evidence>
<dbReference type="RefSeq" id="WP_273664657.1">
    <property type="nucleotide sequence ID" value="NZ_CP168173.1"/>
</dbReference>
<proteinExistence type="predicted"/>
<evidence type="ECO:0000313" key="2">
    <source>
        <dbReference type="Proteomes" id="UP001140230"/>
    </source>
</evidence>
<reference evidence="1" key="1">
    <citation type="journal article" date="2022" name="Phytopathology">
        <title>Whole genome sequencing-based tracing of a 2022 introduction and outbreak of Xanthomonas hortorum pv. pelargonii.</title>
        <authorList>
            <person name="Iruegas Bocardo F."/>
            <person name="Weisberg A.J."/>
            <person name="Riutta E.R."/>
            <person name="Kilday K.B."/>
            <person name="Bonkowski J.C."/>
            <person name="Creswell T.C."/>
            <person name="Daughtrey M."/>
            <person name="Rane K.K."/>
            <person name="Grunwald N.J."/>
            <person name="Chang J.H."/>
            <person name="Putnam M."/>
        </authorList>
    </citation>
    <scope>NUCLEOTIDE SEQUENCE</scope>
    <source>
        <strain evidence="1">22-338</strain>
    </source>
</reference>
<dbReference type="AlphaFoldDB" id="A0A9X4BVI8"/>
<dbReference type="Proteomes" id="UP001140230">
    <property type="component" value="Unassembled WGS sequence"/>
</dbReference>
<protein>
    <submittedName>
        <fullName evidence="1">Uncharacterized protein</fullName>
    </submittedName>
</protein>
<organism evidence="1 2">
    <name type="scientific">Xanthomonas hortorum pv. hederae</name>
    <dbReference type="NCBI Taxonomy" id="453603"/>
    <lineage>
        <taxon>Bacteria</taxon>
        <taxon>Pseudomonadati</taxon>
        <taxon>Pseudomonadota</taxon>
        <taxon>Gammaproteobacteria</taxon>
        <taxon>Lysobacterales</taxon>
        <taxon>Lysobacteraceae</taxon>
        <taxon>Xanthomonas</taxon>
    </lineage>
</organism>
<name>A0A9X4BVI8_9XANT</name>
<sequence length="75" mass="7940">MILRQAAQRVAIYSINESSPDLAARVIAGNSQSTCASASTNKWTTRATNTAGHVTPATLGSYDHALPMIKLPKRG</sequence>
<dbReference type="EMBL" id="JANWTP010000117">
    <property type="protein sequence ID" value="MDC8640370.1"/>
    <property type="molecule type" value="Genomic_DNA"/>
</dbReference>
<accession>A0A9X4BVI8</accession>
<reference evidence="1" key="2">
    <citation type="submission" date="2022-08" db="EMBL/GenBank/DDBJ databases">
        <authorList>
            <person name="Iruegas-Bocardo F."/>
            <person name="Weisberg A.J."/>
            <person name="Riutta E.R."/>
            <person name="Kilday K."/>
            <person name="Bonkowski J.C."/>
            <person name="Creswell T."/>
            <person name="Daughtrey M.L."/>
            <person name="Rane K."/>
            <person name="Grunwald N.J."/>
            <person name="Chang J.H."/>
            <person name="Putnam M.L."/>
        </authorList>
    </citation>
    <scope>NUCLEOTIDE SEQUENCE</scope>
    <source>
        <strain evidence="1">22-338</strain>
    </source>
</reference>
<gene>
    <name evidence="1" type="ORF">NY667_21855</name>
</gene>
<comment type="caution">
    <text evidence="1">The sequence shown here is derived from an EMBL/GenBank/DDBJ whole genome shotgun (WGS) entry which is preliminary data.</text>
</comment>